<dbReference type="InterPro" id="IPR000866">
    <property type="entry name" value="AhpC/TSA"/>
</dbReference>
<dbReference type="Proteomes" id="UP001595548">
    <property type="component" value="Unassembled WGS sequence"/>
</dbReference>
<dbReference type="InterPro" id="IPR050553">
    <property type="entry name" value="Thioredoxin_ResA/DsbE_sf"/>
</dbReference>
<evidence type="ECO:0000313" key="2">
    <source>
        <dbReference type="EMBL" id="MFC3156947.1"/>
    </source>
</evidence>
<sequence>MRLSAPCQGINFRTKDVHGKPFQLSDYKGKRVMLSFFRDAGCPFCNLRVYELTHKYKHWQDQNLEVIAVFSDTSAQVRRYVAKHPRPFTMLADPKLQLYNRYGIEHSGSALLKALLFKFPRIVKGIFKGGRPSNNPHVKIVPADFLLTEDGRVAKVWYGRDTSDHIPLTEVQRFIDEGRLTPSVSRAS</sequence>
<dbReference type="SUPFAM" id="SSF52833">
    <property type="entry name" value="Thioredoxin-like"/>
    <property type="match status" value="1"/>
</dbReference>
<accession>A0ABV7HT28</accession>
<dbReference type="PANTHER" id="PTHR42852:SF13">
    <property type="entry name" value="PROTEIN DIPZ"/>
    <property type="match status" value="1"/>
</dbReference>
<dbReference type="PROSITE" id="PS51352">
    <property type="entry name" value="THIOREDOXIN_2"/>
    <property type="match status" value="1"/>
</dbReference>
<protein>
    <submittedName>
        <fullName evidence="2">Peroxiredoxin family protein</fullName>
    </submittedName>
</protein>
<organism evidence="2 3">
    <name type="scientific">Gilvimarinus japonicus</name>
    <dbReference type="NCBI Taxonomy" id="1796469"/>
    <lineage>
        <taxon>Bacteria</taxon>
        <taxon>Pseudomonadati</taxon>
        <taxon>Pseudomonadota</taxon>
        <taxon>Gammaproteobacteria</taxon>
        <taxon>Cellvibrionales</taxon>
        <taxon>Cellvibrionaceae</taxon>
        <taxon>Gilvimarinus</taxon>
    </lineage>
</organism>
<evidence type="ECO:0000259" key="1">
    <source>
        <dbReference type="PROSITE" id="PS51352"/>
    </source>
</evidence>
<reference evidence="3" key="1">
    <citation type="journal article" date="2019" name="Int. J. Syst. Evol. Microbiol.">
        <title>The Global Catalogue of Microorganisms (GCM) 10K type strain sequencing project: providing services to taxonomists for standard genome sequencing and annotation.</title>
        <authorList>
            <consortium name="The Broad Institute Genomics Platform"/>
            <consortium name="The Broad Institute Genome Sequencing Center for Infectious Disease"/>
            <person name="Wu L."/>
            <person name="Ma J."/>
        </authorList>
    </citation>
    <scope>NUCLEOTIDE SEQUENCE [LARGE SCALE GENOMIC DNA]</scope>
    <source>
        <strain evidence="3">KCTC 52141</strain>
    </source>
</reference>
<keyword evidence="3" id="KW-1185">Reference proteome</keyword>
<dbReference type="InterPro" id="IPR013766">
    <property type="entry name" value="Thioredoxin_domain"/>
</dbReference>
<dbReference type="PANTHER" id="PTHR42852">
    <property type="entry name" value="THIOL:DISULFIDE INTERCHANGE PROTEIN DSBE"/>
    <property type="match status" value="1"/>
</dbReference>
<evidence type="ECO:0000313" key="3">
    <source>
        <dbReference type="Proteomes" id="UP001595548"/>
    </source>
</evidence>
<dbReference type="InterPro" id="IPR036249">
    <property type="entry name" value="Thioredoxin-like_sf"/>
</dbReference>
<name>A0ABV7HT28_9GAMM</name>
<dbReference type="RefSeq" id="WP_339617312.1">
    <property type="nucleotide sequence ID" value="NZ_AP031500.1"/>
</dbReference>
<dbReference type="EMBL" id="JBHRTL010000031">
    <property type="protein sequence ID" value="MFC3156947.1"/>
    <property type="molecule type" value="Genomic_DNA"/>
</dbReference>
<dbReference type="Pfam" id="PF00578">
    <property type="entry name" value="AhpC-TSA"/>
    <property type="match status" value="1"/>
</dbReference>
<feature type="domain" description="Thioredoxin" evidence="1">
    <location>
        <begin position="3"/>
        <end position="180"/>
    </location>
</feature>
<gene>
    <name evidence="2" type="ORF">ACFOEB_17190</name>
</gene>
<proteinExistence type="predicted"/>
<comment type="caution">
    <text evidence="2">The sequence shown here is derived from an EMBL/GenBank/DDBJ whole genome shotgun (WGS) entry which is preliminary data.</text>
</comment>
<dbReference type="Gene3D" id="3.40.30.10">
    <property type="entry name" value="Glutaredoxin"/>
    <property type="match status" value="1"/>
</dbReference>